<keyword evidence="3" id="KW-1185">Reference proteome</keyword>
<evidence type="ECO:0000313" key="3">
    <source>
        <dbReference type="Proteomes" id="UP000308530"/>
    </source>
</evidence>
<evidence type="ECO:0000313" key="2">
    <source>
        <dbReference type="EMBL" id="QLF68834.1"/>
    </source>
</evidence>
<reference evidence="2 3" key="1">
    <citation type="submission" date="2020-06" db="EMBL/GenBank/DDBJ databases">
        <title>Genome sequence of Rhizobium sp strain ADMK78.</title>
        <authorList>
            <person name="Rahi P."/>
        </authorList>
    </citation>
    <scope>NUCLEOTIDE SEQUENCE [LARGE SCALE GENOMIC DNA]</scope>
    <source>
        <strain evidence="2 3">ADMK78</strain>
    </source>
</reference>
<dbReference type="InterPro" id="IPR016181">
    <property type="entry name" value="Acyl_CoA_acyltransferase"/>
</dbReference>
<dbReference type="Gene3D" id="3.40.630.30">
    <property type="match status" value="1"/>
</dbReference>
<dbReference type="RefSeq" id="WP_138286916.1">
    <property type="nucleotide sequence ID" value="NZ_CP058350.1"/>
</dbReference>
<dbReference type="PANTHER" id="PTHR43072:SF8">
    <property type="entry name" value="ACYLTRANSFERASE FABY-RELATED"/>
    <property type="match status" value="1"/>
</dbReference>
<dbReference type="PROSITE" id="PS51186">
    <property type="entry name" value="GNAT"/>
    <property type="match status" value="1"/>
</dbReference>
<dbReference type="PANTHER" id="PTHR43072">
    <property type="entry name" value="N-ACETYLTRANSFERASE"/>
    <property type="match status" value="1"/>
</dbReference>
<organism evidence="2 3">
    <name type="scientific">Peteryoungia desertarenae</name>
    <dbReference type="NCBI Taxonomy" id="1813451"/>
    <lineage>
        <taxon>Bacteria</taxon>
        <taxon>Pseudomonadati</taxon>
        <taxon>Pseudomonadota</taxon>
        <taxon>Alphaproteobacteria</taxon>
        <taxon>Hyphomicrobiales</taxon>
        <taxon>Rhizobiaceae</taxon>
        <taxon>Peteryoungia</taxon>
    </lineage>
</organism>
<dbReference type="CDD" id="cd04301">
    <property type="entry name" value="NAT_SF"/>
    <property type="match status" value="1"/>
</dbReference>
<feature type="domain" description="N-acetyltransferase" evidence="1">
    <location>
        <begin position="3"/>
        <end position="166"/>
    </location>
</feature>
<proteinExistence type="predicted"/>
<dbReference type="SUPFAM" id="SSF55729">
    <property type="entry name" value="Acyl-CoA N-acyltransferases (Nat)"/>
    <property type="match status" value="1"/>
</dbReference>
<sequence length="177" mass="19684">MNFQIRTARVEDFAAITRIYEEAVLHGTASYELVPPSEQEMITRWKSISEARYPYLVADGHDHRILGYAYASAFRTRPAYRWLAEDSVYLDPSARGQGVGTALLEALIDQCEKSGYRQMIAAVGGASEASIKLHARCGFELAGRLRATGFKHGIWLDTVLMQRPLGPGCTTDPDLVF</sequence>
<dbReference type="Pfam" id="PF13420">
    <property type="entry name" value="Acetyltransf_4"/>
    <property type="match status" value="1"/>
</dbReference>
<dbReference type="EMBL" id="CP058350">
    <property type="protein sequence ID" value="QLF68834.1"/>
    <property type="molecule type" value="Genomic_DNA"/>
</dbReference>
<evidence type="ECO:0000259" key="1">
    <source>
        <dbReference type="PROSITE" id="PS51186"/>
    </source>
</evidence>
<protein>
    <submittedName>
        <fullName evidence="2">N-acetyltransferase family protein</fullName>
    </submittedName>
</protein>
<dbReference type="InterPro" id="IPR000182">
    <property type="entry name" value="GNAT_dom"/>
</dbReference>
<dbReference type="Proteomes" id="UP000308530">
    <property type="component" value="Chromosome"/>
</dbReference>
<name>A0ABX6QJV9_9HYPH</name>
<accession>A0ABX6QJV9</accession>
<gene>
    <name evidence="2" type="ORF">FE840_004320</name>
</gene>